<comment type="caution">
    <text evidence="1">The sequence shown here is derived from an EMBL/GenBank/DDBJ whole genome shotgun (WGS) entry which is preliminary data.</text>
</comment>
<organism evidence="1 2">
    <name type="scientific">Muriicola jejuensis</name>
    <dbReference type="NCBI Taxonomy" id="504488"/>
    <lineage>
        <taxon>Bacteria</taxon>
        <taxon>Pseudomonadati</taxon>
        <taxon>Bacteroidota</taxon>
        <taxon>Flavobacteriia</taxon>
        <taxon>Flavobacteriales</taxon>
        <taxon>Flavobacteriaceae</taxon>
        <taxon>Muriicola</taxon>
    </lineage>
</organism>
<gene>
    <name evidence="1" type="ORF">GWK09_01190</name>
</gene>
<evidence type="ECO:0000313" key="1">
    <source>
        <dbReference type="EMBL" id="NER09118.1"/>
    </source>
</evidence>
<name>A0A6P0UBV0_9FLAO</name>
<sequence length="243" mass="28385">MVFYPKCNSVQITTLTFLRYTSISKKIWAFGMMQFAHASLKNTKGQEFYKLLGSGKAGFNPWPDWTVYALLQVWENEQSAEDFFRESSLMEKYRKMSDERWTLFMKNKMARGKWAGKMPFTKHPDIPDTIPYVAAITRATIKFKYLRKFWKSVPASQSPLEFNPGLLYTKGIGEVPFLQMATFSLWKDQQSLDAFAYRSKEHVKVIGDTRTLGWYREELFSRFQPYRSEGNWSALDMAGLDLS</sequence>
<dbReference type="AlphaFoldDB" id="A0A6P0UBV0"/>
<accession>A0A6P0UBV0</accession>
<dbReference type="InterPro" id="IPR049574">
    <property type="entry name" value="CrtA-like"/>
</dbReference>
<reference evidence="1 2" key="1">
    <citation type="submission" date="2020-01" db="EMBL/GenBank/DDBJ databases">
        <title>Muriicola jejuensis KCTC 22299.</title>
        <authorList>
            <person name="Wang G."/>
        </authorList>
    </citation>
    <scope>NUCLEOTIDE SEQUENCE [LARGE SCALE GENOMIC DNA]</scope>
    <source>
        <strain evidence="1 2">KCTC 22299</strain>
    </source>
</reference>
<protein>
    <submittedName>
        <fullName evidence="1">DUF3291 domain-containing protein</fullName>
    </submittedName>
</protein>
<dbReference type="EMBL" id="JAABOP010000001">
    <property type="protein sequence ID" value="NER09118.1"/>
    <property type="molecule type" value="Genomic_DNA"/>
</dbReference>
<keyword evidence="2" id="KW-1185">Reference proteome</keyword>
<proteinExistence type="predicted"/>
<dbReference type="CDD" id="cd21650">
    <property type="entry name" value="CrtA-like"/>
    <property type="match status" value="1"/>
</dbReference>
<evidence type="ECO:0000313" key="2">
    <source>
        <dbReference type="Proteomes" id="UP000468443"/>
    </source>
</evidence>
<dbReference type="Proteomes" id="UP000468443">
    <property type="component" value="Unassembled WGS sequence"/>
</dbReference>